<dbReference type="InterPro" id="IPR003719">
    <property type="entry name" value="Phenazine_PhzF-like"/>
</dbReference>
<dbReference type="Proteomes" id="UP001500253">
    <property type="component" value="Unassembled WGS sequence"/>
</dbReference>
<evidence type="ECO:0000313" key="3">
    <source>
        <dbReference type="EMBL" id="GAA2327055.1"/>
    </source>
</evidence>
<dbReference type="SUPFAM" id="SSF54506">
    <property type="entry name" value="Diaminopimelate epimerase-like"/>
    <property type="match status" value="1"/>
</dbReference>
<dbReference type="PANTHER" id="PTHR13774">
    <property type="entry name" value="PHENAZINE BIOSYNTHESIS PROTEIN"/>
    <property type="match status" value="1"/>
</dbReference>
<dbReference type="Gene3D" id="3.10.310.10">
    <property type="entry name" value="Diaminopimelate Epimerase, Chain A, domain 1"/>
    <property type="match status" value="2"/>
</dbReference>
<name>A0ABN3FCI3_9ACTN</name>
<sequence>MHDPLSGTTATGGAGPSVTLVHACLRDGAGGSPTAVLEETGLGEAERRRIPTVLGTSHAVFVSVEADAPAHPGAGPVVSLRFFTAAGELPACGHGTIAAMAFLAERSGQVEYHAALRSGGRVVVGRAVRTGGQFNSSFDWGPVGIEEPEPDAHRPVLDALGVPPEMPAPGARVAELGRRRLLVPVATQHALQALTPDFDRLAEACDRLGLLGCYAYSPPSATGRLAARMFAPSIGVPEDIANANSSACLAALLADDGGTGVTVDMGDALGTPATVTASARLTEAGPVALVGGMSAIERVVSLP</sequence>
<accession>A0ABN3FCI3</accession>
<keyword evidence="4" id="KW-1185">Reference proteome</keyword>
<gene>
    <name evidence="3" type="ORF">GCM10010246_06030</name>
</gene>
<protein>
    <recommendedName>
        <fullName evidence="5">Epimerase</fullName>
    </recommendedName>
</protein>
<dbReference type="PANTHER" id="PTHR13774:SF39">
    <property type="entry name" value="BIOSYNTHESIS PROTEIN, PUTATIVE-RELATED"/>
    <property type="match status" value="1"/>
</dbReference>
<proteinExistence type="inferred from homology"/>
<dbReference type="PIRSF" id="PIRSF016184">
    <property type="entry name" value="PhzC_PhzF"/>
    <property type="match status" value="1"/>
</dbReference>
<evidence type="ECO:0008006" key="5">
    <source>
        <dbReference type="Google" id="ProtNLM"/>
    </source>
</evidence>
<reference evidence="3 4" key="1">
    <citation type="journal article" date="2019" name="Int. J. Syst. Evol. Microbiol.">
        <title>The Global Catalogue of Microorganisms (GCM) 10K type strain sequencing project: providing services to taxonomists for standard genome sequencing and annotation.</title>
        <authorList>
            <consortium name="The Broad Institute Genomics Platform"/>
            <consortium name="The Broad Institute Genome Sequencing Center for Infectious Disease"/>
            <person name="Wu L."/>
            <person name="Ma J."/>
        </authorList>
    </citation>
    <scope>NUCLEOTIDE SEQUENCE [LARGE SCALE GENOMIC DNA]</scope>
    <source>
        <strain evidence="3 4">JCM 4316</strain>
    </source>
</reference>
<dbReference type="Pfam" id="PF02567">
    <property type="entry name" value="PhzC-PhzF"/>
    <property type="match status" value="1"/>
</dbReference>
<comment type="caution">
    <text evidence="3">The sequence shown here is derived from an EMBL/GenBank/DDBJ whole genome shotgun (WGS) entry which is preliminary data.</text>
</comment>
<evidence type="ECO:0000313" key="4">
    <source>
        <dbReference type="Proteomes" id="UP001500253"/>
    </source>
</evidence>
<evidence type="ECO:0000256" key="1">
    <source>
        <dbReference type="ARBA" id="ARBA00008270"/>
    </source>
</evidence>
<keyword evidence="2" id="KW-0413">Isomerase</keyword>
<organism evidence="3 4">
    <name type="scientific">Streptomyces cuspidosporus</name>
    <dbReference type="NCBI Taxonomy" id="66882"/>
    <lineage>
        <taxon>Bacteria</taxon>
        <taxon>Bacillati</taxon>
        <taxon>Actinomycetota</taxon>
        <taxon>Actinomycetes</taxon>
        <taxon>Kitasatosporales</taxon>
        <taxon>Streptomycetaceae</taxon>
        <taxon>Streptomyces</taxon>
    </lineage>
</organism>
<comment type="similarity">
    <text evidence="1">Belongs to the PhzF family.</text>
</comment>
<dbReference type="EMBL" id="BAAASD010000002">
    <property type="protein sequence ID" value="GAA2327055.1"/>
    <property type="molecule type" value="Genomic_DNA"/>
</dbReference>
<evidence type="ECO:0000256" key="2">
    <source>
        <dbReference type="ARBA" id="ARBA00023235"/>
    </source>
</evidence>
<dbReference type="RefSeq" id="WP_346172908.1">
    <property type="nucleotide sequence ID" value="NZ_BAAASD010000002.1"/>
</dbReference>